<evidence type="ECO:0000313" key="2">
    <source>
        <dbReference type="EMBL" id="QSZ42225.1"/>
    </source>
</evidence>
<evidence type="ECO:0000256" key="1">
    <source>
        <dbReference type="SAM" id="Phobius"/>
    </source>
</evidence>
<proteinExistence type="predicted"/>
<feature type="transmembrane region" description="Helical" evidence="1">
    <location>
        <begin position="244"/>
        <end position="264"/>
    </location>
</feature>
<dbReference type="Proteomes" id="UP000671852">
    <property type="component" value="Chromosome"/>
</dbReference>
<evidence type="ECO:0000313" key="3">
    <source>
        <dbReference type="Proteomes" id="UP000671852"/>
    </source>
</evidence>
<feature type="transmembrane region" description="Helical" evidence="1">
    <location>
        <begin position="195"/>
        <end position="218"/>
    </location>
</feature>
<dbReference type="PANTHER" id="PTHR47755">
    <property type="entry name" value="CELL DIVISION PROTEIN FTSX"/>
    <property type="match status" value="1"/>
</dbReference>
<keyword evidence="1" id="KW-0812">Transmembrane</keyword>
<reference evidence="2" key="1">
    <citation type="submission" date="2019-11" db="EMBL/GenBank/DDBJ databases">
        <authorList>
            <person name="Kojima H."/>
        </authorList>
    </citation>
    <scope>NUCLEOTIDE SEQUENCE</scope>
    <source>
        <strain evidence="2">H1576</strain>
    </source>
</reference>
<dbReference type="AlphaFoldDB" id="A0A975B166"/>
<dbReference type="EMBL" id="CP046072">
    <property type="protein sequence ID" value="QSZ42225.1"/>
    <property type="molecule type" value="Genomic_DNA"/>
</dbReference>
<keyword evidence="3" id="KW-1185">Reference proteome</keyword>
<keyword evidence="2" id="KW-0131">Cell cycle</keyword>
<feature type="transmembrane region" description="Helical" evidence="1">
    <location>
        <begin position="141"/>
        <end position="164"/>
    </location>
</feature>
<dbReference type="InterPro" id="IPR004513">
    <property type="entry name" value="FtsX"/>
</dbReference>
<dbReference type="GO" id="GO:0016020">
    <property type="term" value="C:membrane"/>
    <property type="evidence" value="ECO:0007669"/>
    <property type="project" value="InterPro"/>
</dbReference>
<keyword evidence="1" id="KW-1133">Transmembrane helix</keyword>
<dbReference type="GO" id="GO:0051301">
    <property type="term" value="P:cell division"/>
    <property type="evidence" value="ECO:0007669"/>
    <property type="project" value="UniProtKB-KW"/>
</dbReference>
<organism evidence="2 3">
    <name type="scientific">Sulfurimonas aquatica</name>
    <dbReference type="NCBI Taxonomy" id="2672570"/>
    <lineage>
        <taxon>Bacteria</taxon>
        <taxon>Pseudomonadati</taxon>
        <taxon>Campylobacterota</taxon>
        <taxon>Epsilonproteobacteria</taxon>
        <taxon>Campylobacterales</taxon>
        <taxon>Sulfurimonadaceae</taxon>
        <taxon>Sulfurimonas</taxon>
    </lineage>
</organism>
<accession>A0A975B166</accession>
<protein>
    <submittedName>
        <fullName evidence="2">Cell division protein FtsX</fullName>
    </submittedName>
</protein>
<name>A0A975B166_9BACT</name>
<keyword evidence="1" id="KW-0472">Membrane</keyword>
<dbReference type="GO" id="GO:0032153">
    <property type="term" value="C:cell division site"/>
    <property type="evidence" value="ECO:0007669"/>
    <property type="project" value="TreeGrafter"/>
</dbReference>
<dbReference type="PANTHER" id="PTHR47755:SF1">
    <property type="entry name" value="CELL DIVISION PROTEIN FTSX"/>
    <property type="match status" value="1"/>
</dbReference>
<dbReference type="RefSeq" id="WP_207561041.1">
    <property type="nucleotide sequence ID" value="NZ_CP046072.1"/>
</dbReference>
<sequence>MKSLKNHLSLVIALLSILFSLQTFIIVDRSITAYKENLANNYSLVVVSQKNLDKATLTAQNSLISDLTMLSPDSVIKKLNTGIAEKNIELLKLSLPKFYKLKLSYYPSPDEINSLTKELQRNKSIIKVETFSRSHDTTYKLLLLFKTVITVFAFLVGVVTVLLISKELKIWQFKHNERMSIMALFGAPTWLRSAVLFRLAIVDAFIATAFSFALFTYISTNDWVKEQFTNIGIEIIVFDPVTDLIIMLGIAMILSTILASFIVLSHKEEV</sequence>
<dbReference type="KEGG" id="saqt:GJV85_08900"/>
<keyword evidence="2" id="KW-0132">Cell division</keyword>
<reference evidence="2" key="2">
    <citation type="submission" date="2021-04" db="EMBL/GenBank/DDBJ databases">
        <title>Isolation and characterization of a novel species of the genus Sulfurimonas.</title>
        <authorList>
            <person name="Fukui M."/>
        </authorList>
    </citation>
    <scope>NUCLEOTIDE SEQUENCE</scope>
    <source>
        <strain evidence="2">H1576</strain>
    </source>
</reference>
<gene>
    <name evidence="2" type="ORF">GJV85_08900</name>
</gene>